<protein>
    <submittedName>
        <fullName evidence="3">VQ domain-containing protein</fullName>
    </submittedName>
</protein>
<dbReference type="InterPro" id="IPR039610">
    <property type="entry name" value="VQ29"/>
</dbReference>
<feature type="region of interest" description="Disordered" evidence="1">
    <location>
        <begin position="1"/>
        <end position="21"/>
    </location>
</feature>
<keyword evidence="4" id="KW-1185">Reference proteome</keyword>
<sequence>MEAFSSYSSDSSTYLPPHQGGERYLKVPESYTASLHSVRKSPSKPWKKPIAPLPPTPQRLYKVDPINFRDLVQKLTGAPQNQSSRLQRVAPPNVIVAKSSLYQRDVATSLAKTPLSALYHEFVSEI</sequence>
<evidence type="ECO:0000259" key="2">
    <source>
        <dbReference type="Pfam" id="PF05678"/>
    </source>
</evidence>
<dbReference type="AlphaFoldDB" id="A0A1Q3AQ85"/>
<gene>
    <name evidence="3" type="ORF">CFOL_v3_01259</name>
</gene>
<dbReference type="FunCoup" id="A0A1Q3AQ85">
    <property type="interactions" value="5"/>
</dbReference>
<evidence type="ECO:0000313" key="4">
    <source>
        <dbReference type="Proteomes" id="UP000187406"/>
    </source>
</evidence>
<dbReference type="InterPro" id="IPR008889">
    <property type="entry name" value="VQ"/>
</dbReference>
<accession>A0A1Q3AQ85</accession>
<proteinExistence type="predicted"/>
<comment type="caution">
    <text evidence="3">The sequence shown here is derived from an EMBL/GenBank/DDBJ whole genome shotgun (WGS) entry which is preliminary data.</text>
</comment>
<dbReference type="Proteomes" id="UP000187406">
    <property type="component" value="Unassembled WGS sequence"/>
</dbReference>
<evidence type="ECO:0000256" key="1">
    <source>
        <dbReference type="SAM" id="MobiDB-lite"/>
    </source>
</evidence>
<dbReference type="InParanoid" id="A0A1Q3AQ85"/>
<reference evidence="4" key="1">
    <citation type="submission" date="2016-04" db="EMBL/GenBank/DDBJ databases">
        <title>Cephalotus genome sequencing.</title>
        <authorList>
            <person name="Fukushima K."/>
            <person name="Hasebe M."/>
            <person name="Fang X."/>
        </authorList>
    </citation>
    <scope>NUCLEOTIDE SEQUENCE [LARGE SCALE GENOMIC DNA]</scope>
    <source>
        <strain evidence="4">cv. St1</strain>
    </source>
</reference>
<dbReference type="STRING" id="3775.A0A1Q3AQ85"/>
<organism evidence="3 4">
    <name type="scientific">Cephalotus follicularis</name>
    <name type="common">Albany pitcher plant</name>
    <dbReference type="NCBI Taxonomy" id="3775"/>
    <lineage>
        <taxon>Eukaryota</taxon>
        <taxon>Viridiplantae</taxon>
        <taxon>Streptophyta</taxon>
        <taxon>Embryophyta</taxon>
        <taxon>Tracheophyta</taxon>
        <taxon>Spermatophyta</taxon>
        <taxon>Magnoliopsida</taxon>
        <taxon>eudicotyledons</taxon>
        <taxon>Gunneridae</taxon>
        <taxon>Pentapetalae</taxon>
        <taxon>rosids</taxon>
        <taxon>fabids</taxon>
        <taxon>Oxalidales</taxon>
        <taxon>Cephalotaceae</taxon>
        <taxon>Cephalotus</taxon>
    </lineage>
</organism>
<dbReference type="OrthoDB" id="689462at2759"/>
<dbReference type="PANTHER" id="PTHR34794">
    <property type="entry name" value="EXPRESSED PROTEIN"/>
    <property type="match status" value="1"/>
</dbReference>
<name>A0A1Q3AQ85_CEPFO</name>
<dbReference type="EMBL" id="BDDD01000040">
    <property type="protein sequence ID" value="GAV57723.1"/>
    <property type="molecule type" value="Genomic_DNA"/>
</dbReference>
<dbReference type="PANTHER" id="PTHR34794:SF1">
    <property type="entry name" value="OS10G0101800 PROTEIN"/>
    <property type="match status" value="1"/>
</dbReference>
<dbReference type="Pfam" id="PF05678">
    <property type="entry name" value="VQ"/>
    <property type="match status" value="1"/>
</dbReference>
<feature type="compositionally biased region" description="Low complexity" evidence="1">
    <location>
        <begin position="1"/>
        <end position="12"/>
    </location>
</feature>
<evidence type="ECO:0000313" key="3">
    <source>
        <dbReference type="EMBL" id="GAV57723.1"/>
    </source>
</evidence>
<feature type="domain" description="VQ" evidence="2">
    <location>
        <begin position="60"/>
        <end position="81"/>
    </location>
</feature>